<dbReference type="Gene3D" id="3.40.50.2300">
    <property type="match status" value="2"/>
</dbReference>
<dbReference type="Pfam" id="PF13377">
    <property type="entry name" value="Peripla_BP_3"/>
    <property type="match status" value="1"/>
</dbReference>
<dbReference type="Proteomes" id="UP001300012">
    <property type="component" value="Unassembled WGS sequence"/>
</dbReference>
<keyword evidence="3" id="KW-0804">Transcription</keyword>
<dbReference type="CDD" id="cd01392">
    <property type="entry name" value="HTH_LacI"/>
    <property type="match status" value="1"/>
</dbReference>
<evidence type="ECO:0000256" key="3">
    <source>
        <dbReference type="ARBA" id="ARBA00023163"/>
    </source>
</evidence>
<gene>
    <name evidence="5" type="ORF">NV381_11370</name>
</gene>
<dbReference type="PANTHER" id="PTHR30146">
    <property type="entry name" value="LACI-RELATED TRANSCRIPTIONAL REPRESSOR"/>
    <property type="match status" value="1"/>
</dbReference>
<dbReference type="Pfam" id="PF00356">
    <property type="entry name" value="LacI"/>
    <property type="match status" value="1"/>
</dbReference>
<keyword evidence="1" id="KW-0805">Transcription regulation</keyword>
<evidence type="ECO:0000256" key="2">
    <source>
        <dbReference type="ARBA" id="ARBA00023125"/>
    </source>
</evidence>
<dbReference type="RefSeq" id="WP_258213403.1">
    <property type="nucleotide sequence ID" value="NZ_JANQBD010000007.1"/>
</dbReference>
<dbReference type="PANTHER" id="PTHR30146:SF109">
    <property type="entry name" value="HTH-TYPE TRANSCRIPTIONAL REGULATOR GALS"/>
    <property type="match status" value="1"/>
</dbReference>
<sequence>MATRQQVADRAGVSVAVVSYVLNNRKLVKEETRQKVLEAVRELGYRPNLVARSLKTKKSNQIAVLVRFLGNPFEAGILLAIESTAKASGYFVFFQTYEEAQEEQLKELFMGRVDGIILLGQFLSSETLDYFISRGIPIVSITRPYTELDDRDMDIRSQWIDIDWHGAMRELVQHLRQQGHERIAIMADSAGIHHYEWRFRACIKALNSEGLRFEPADRLNGGGRFEQAYAELAQRLSLIGSVKKLPFTALICANDLMAAGSLAACRDHGIAVPEQLTIAGCEDILMSAQTNPPLTVLRYPRPEAAEAATRHLLELMEGKNSCSSSTSLKAELVVRGSTAP</sequence>
<dbReference type="SMART" id="SM00354">
    <property type="entry name" value="HTH_LACI"/>
    <property type="match status" value="1"/>
</dbReference>
<reference evidence="5 6" key="1">
    <citation type="submission" date="2022-08" db="EMBL/GenBank/DDBJ databases">
        <title>Paenibacillus endoradicis sp. nov., Paenibacillus radicibacter sp. nov and Paenibacillus pararadicis sp. nov., three cold-adapted plant growth-promoting bacteria isolated from root of Larix gmelinii in Great Khingan.</title>
        <authorList>
            <person name="Xue H."/>
        </authorList>
    </citation>
    <scope>NUCLEOTIDE SEQUENCE [LARGE SCALE GENOMIC DNA]</scope>
    <source>
        <strain evidence="5 6">N5-1-1-5</strain>
    </source>
</reference>
<name>A0ABT1YF59_9BACL</name>
<evidence type="ECO:0000259" key="4">
    <source>
        <dbReference type="PROSITE" id="PS50932"/>
    </source>
</evidence>
<dbReference type="PROSITE" id="PS50932">
    <property type="entry name" value="HTH_LACI_2"/>
    <property type="match status" value="1"/>
</dbReference>
<keyword evidence="6" id="KW-1185">Reference proteome</keyword>
<accession>A0ABT1YF59</accession>
<evidence type="ECO:0000256" key="1">
    <source>
        <dbReference type="ARBA" id="ARBA00023015"/>
    </source>
</evidence>
<feature type="domain" description="HTH lacI-type" evidence="4">
    <location>
        <begin position="2"/>
        <end position="56"/>
    </location>
</feature>
<dbReference type="InterPro" id="IPR046335">
    <property type="entry name" value="LacI/GalR-like_sensor"/>
</dbReference>
<dbReference type="InterPro" id="IPR010982">
    <property type="entry name" value="Lambda_DNA-bd_dom_sf"/>
</dbReference>
<dbReference type="SUPFAM" id="SSF53822">
    <property type="entry name" value="Periplasmic binding protein-like I"/>
    <property type="match status" value="1"/>
</dbReference>
<dbReference type="CDD" id="cd06267">
    <property type="entry name" value="PBP1_LacI_sugar_binding-like"/>
    <property type="match status" value="1"/>
</dbReference>
<evidence type="ECO:0000313" key="6">
    <source>
        <dbReference type="Proteomes" id="UP001300012"/>
    </source>
</evidence>
<dbReference type="InterPro" id="IPR028082">
    <property type="entry name" value="Peripla_BP_I"/>
</dbReference>
<keyword evidence="2" id="KW-0238">DNA-binding</keyword>
<proteinExistence type="predicted"/>
<dbReference type="InterPro" id="IPR000843">
    <property type="entry name" value="HTH_LacI"/>
</dbReference>
<dbReference type="Gene3D" id="1.10.260.40">
    <property type="entry name" value="lambda repressor-like DNA-binding domains"/>
    <property type="match status" value="1"/>
</dbReference>
<evidence type="ECO:0000313" key="5">
    <source>
        <dbReference type="EMBL" id="MCR8631806.1"/>
    </source>
</evidence>
<dbReference type="SUPFAM" id="SSF47413">
    <property type="entry name" value="lambda repressor-like DNA-binding domains"/>
    <property type="match status" value="1"/>
</dbReference>
<organism evidence="5 6">
    <name type="scientific">Paenibacillus radicis</name>
    <name type="common">ex Xue et al. 2023</name>
    <dbReference type="NCBI Taxonomy" id="2972489"/>
    <lineage>
        <taxon>Bacteria</taxon>
        <taxon>Bacillati</taxon>
        <taxon>Bacillota</taxon>
        <taxon>Bacilli</taxon>
        <taxon>Bacillales</taxon>
        <taxon>Paenibacillaceae</taxon>
        <taxon>Paenibacillus</taxon>
    </lineage>
</organism>
<dbReference type="EMBL" id="JANQBD010000007">
    <property type="protein sequence ID" value="MCR8631806.1"/>
    <property type="molecule type" value="Genomic_DNA"/>
</dbReference>
<comment type="caution">
    <text evidence="5">The sequence shown here is derived from an EMBL/GenBank/DDBJ whole genome shotgun (WGS) entry which is preliminary data.</text>
</comment>
<protein>
    <submittedName>
        <fullName evidence="5">LacI family transcriptional regulator</fullName>
    </submittedName>
</protein>